<dbReference type="EMBL" id="JANAKD010000183">
    <property type="protein sequence ID" value="KAJ3496511.1"/>
    <property type="molecule type" value="Genomic_DNA"/>
</dbReference>
<dbReference type="Proteomes" id="UP001148737">
    <property type="component" value="Unassembled WGS sequence"/>
</dbReference>
<organism evidence="1 2">
    <name type="scientific">Lecanicillium saksenae</name>
    <dbReference type="NCBI Taxonomy" id="468837"/>
    <lineage>
        <taxon>Eukaryota</taxon>
        <taxon>Fungi</taxon>
        <taxon>Dikarya</taxon>
        <taxon>Ascomycota</taxon>
        <taxon>Pezizomycotina</taxon>
        <taxon>Sordariomycetes</taxon>
        <taxon>Hypocreomycetidae</taxon>
        <taxon>Hypocreales</taxon>
        <taxon>Cordycipitaceae</taxon>
        <taxon>Lecanicillium</taxon>
    </lineage>
</organism>
<evidence type="ECO:0000313" key="2">
    <source>
        <dbReference type="Proteomes" id="UP001148737"/>
    </source>
</evidence>
<evidence type="ECO:0000313" key="1">
    <source>
        <dbReference type="EMBL" id="KAJ3496511.1"/>
    </source>
</evidence>
<name>A0ACC1R4H0_9HYPO</name>
<sequence length="285" mass="31999">MEATHIVHATSAHRRDSVTSTHSYGVRDHVQHFNSLAHAMHHIAANYNGKIHSLKESLQETHKMVSSAEAMLLESEQRCAEIRDVNSRLQHRLDSKVEQERIAKAPARRVHSVSISDRGDGAIAAEEISRLRAEVSHLRDREALQAKRISNLRQRLKEAEKDKIQMVKESRHLKEYIKHMDEKALSNSVQQNHSITQAHTDQYTINCFTLPRLDSESAGQHAARTADRGGIVESESATSEAVEPSASSSWLSSEKSRPRTPSIGRCNIKSQVCASLQLLFLQLVD</sequence>
<accession>A0ACC1R4H0</accession>
<gene>
    <name evidence="1" type="ORF">NLG97_g2604</name>
</gene>
<protein>
    <submittedName>
        <fullName evidence="1">Uncharacterized protein</fullName>
    </submittedName>
</protein>
<proteinExistence type="predicted"/>
<reference evidence="1" key="1">
    <citation type="submission" date="2022-07" db="EMBL/GenBank/DDBJ databases">
        <title>Genome Sequence of Lecanicillium saksenae.</title>
        <authorList>
            <person name="Buettner E."/>
        </authorList>
    </citation>
    <scope>NUCLEOTIDE SEQUENCE</scope>
    <source>
        <strain evidence="1">VT-O1</strain>
    </source>
</reference>
<comment type="caution">
    <text evidence="1">The sequence shown here is derived from an EMBL/GenBank/DDBJ whole genome shotgun (WGS) entry which is preliminary data.</text>
</comment>
<keyword evidence="2" id="KW-1185">Reference proteome</keyword>